<reference evidence="2" key="1">
    <citation type="submission" date="2021-03" db="EMBL/GenBank/DDBJ databases">
        <title>Evolutionary innovations through gain and loss of genes in the ectomycorrhizal Boletales.</title>
        <authorList>
            <person name="Wu G."/>
            <person name="Miyauchi S."/>
            <person name="Morin E."/>
            <person name="Yang Z.-L."/>
            <person name="Xu J."/>
            <person name="Martin F.M."/>
        </authorList>
    </citation>
    <scope>NUCLEOTIDE SEQUENCE</scope>
    <source>
        <strain evidence="2">BR01</strain>
    </source>
</reference>
<dbReference type="InterPro" id="IPR016159">
    <property type="entry name" value="Cullin_repeat-like_dom_sf"/>
</dbReference>
<dbReference type="SUPFAM" id="SSF74788">
    <property type="entry name" value="Cullin repeat-like"/>
    <property type="match status" value="1"/>
</dbReference>
<dbReference type="AlphaFoldDB" id="A0A8I2YCK4"/>
<dbReference type="EMBL" id="JAGFBS010000086">
    <property type="protein sequence ID" value="KAG6369370.1"/>
    <property type="molecule type" value="Genomic_DNA"/>
</dbReference>
<comment type="caution">
    <text evidence="2">The sequence shown here is derived from an EMBL/GenBank/DDBJ whole genome shotgun (WGS) entry which is preliminary data.</text>
</comment>
<evidence type="ECO:0000313" key="3">
    <source>
        <dbReference type="Proteomes" id="UP000683000"/>
    </source>
</evidence>
<gene>
    <name evidence="2" type="ORF">JVT61DRAFT_14977</name>
</gene>
<sequence length="343" mass="37470">MSKGKGRKTRKGKQTEGAAALLPPMPNPSAGSANPSASLSALWGYILPALNHIVRSPTNSTDKAPAIEPSYHIGIHTATYNYFTAQSEAANARANSRADKGPSTVWPASGADLYEHLDKYFMDLARELLLGTPEDDMALVQYIIPCFKRYSVGAHSINRLLNYVNRHYVKRAVDEDQGWLTLSDIFDTVIEEGNTREGKSLRERRVEELKKWGYEEGGLAETLVLAEQRAEAASTLDCVVPLAALALRRFRTEFIEPLLAAPKVKGKKGTPGAASVGDKSHLPKSRLAYGVRELLGVQDVSPEKCLGLARDLAATLCAVGVRYGHPLRRKLDKFLTTGTPKCL</sequence>
<proteinExistence type="predicted"/>
<evidence type="ECO:0000256" key="1">
    <source>
        <dbReference type="SAM" id="MobiDB-lite"/>
    </source>
</evidence>
<organism evidence="2 3">
    <name type="scientific">Boletus reticuloceps</name>
    <dbReference type="NCBI Taxonomy" id="495285"/>
    <lineage>
        <taxon>Eukaryota</taxon>
        <taxon>Fungi</taxon>
        <taxon>Dikarya</taxon>
        <taxon>Basidiomycota</taxon>
        <taxon>Agaricomycotina</taxon>
        <taxon>Agaricomycetes</taxon>
        <taxon>Agaricomycetidae</taxon>
        <taxon>Boletales</taxon>
        <taxon>Boletineae</taxon>
        <taxon>Boletaceae</taxon>
        <taxon>Boletoideae</taxon>
        <taxon>Boletus</taxon>
    </lineage>
</organism>
<dbReference type="OrthoDB" id="27073at2759"/>
<keyword evidence="3" id="KW-1185">Reference proteome</keyword>
<dbReference type="Proteomes" id="UP000683000">
    <property type="component" value="Unassembled WGS sequence"/>
</dbReference>
<accession>A0A8I2YCK4</accession>
<feature type="region of interest" description="Disordered" evidence="1">
    <location>
        <begin position="1"/>
        <end position="33"/>
    </location>
</feature>
<dbReference type="Gene3D" id="1.20.1310.10">
    <property type="entry name" value="Cullin Repeats"/>
    <property type="match status" value="1"/>
</dbReference>
<name>A0A8I2YCK4_9AGAM</name>
<feature type="compositionally biased region" description="Basic residues" evidence="1">
    <location>
        <begin position="1"/>
        <end position="12"/>
    </location>
</feature>
<evidence type="ECO:0000313" key="2">
    <source>
        <dbReference type="EMBL" id="KAG6369370.1"/>
    </source>
</evidence>
<protein>
    <submittedName>
        <fullName evidence="2">Uncharacterized protein</fullName>
    </submittedName>
</protein>